<feature type="transmembrane region" description="Helical" evidence="1">
    <location>
        <begin position="96"/>
        <end position="119"/>
    </location>
</feature>
<evidence type="ECO:0000313" key="3">
    <source>
        <dbReference type="Proteomes" id="UP000790347"/>
    </source>
</evidence>
<evidence type="ECO:0000313" key="2">
    <source>
        <dbReference type="EMBL" id="KAH9501242.1"/>
    </source>
</evidence>
<feature type="transmembrane region" description="Helical" evidence="1">
    <location>
        <begin position="33"/>
        <end position="53"/>
    </location>
</feature>
<comment type="caution">
    <text evidence="2">The sequence shown here is derived from an EMBL/GenBank/DDBJ whole genome shotgun (WGS) entry which is preliminary data.</text>
</comment>
<dbReference type="EMBL" id="ASGP02000006">
    <property type="protein sequence ID" value="KAH9501242.1"/>
    <property type="molecule type" value="Genomic_DNA"/>
</dbReference>
<reference evidence="2" key="2">
    <citation type="journal article" date="2022" name="Res Sq">
        <title>Comparative Genomics Reveals Insights into the Divergent Evolution of Astigmatic Mites and Household Pest Adaptations.</title>
        <authorList>
            <person name="Xiong Q."/>
            <person name="Wan A.T.-Y."/>
            <person name="Liu X.-Y."/>
            <person name="Fung C.S.-H."/>
            <person name="Xiao X."/>
            <person name="Malainual N."/>
            <person name="Hou J."/>
            <person name="Wang L."/>
            <person name="Wang M."/>
            <person name="Yang K."/>
            <person name="Cui Y."/>
            <person name="Leung E."/>
            <person name="Nong W."/>
            <person name="Shin S.-K."/>
            <person name="Au S."/>
            <person name="Jeong K.Y."/>
            <person name="Chew F.T."/>
            <person name="Hui J."/>
            <person name="Leung T.F."/>
            <person name="Tungtrongchitr A."/>
            <person name="Zhong N."/>
            <person name="Liu Z."/>
            <person name="Tsui S."/>
        </authorList>
    </citation>
    <scope>NUCLEOTIDE SEQUENCE</scope>
    <source>
        <strain evidence="2">Derf</strain>
        <tissue evidence="2">Whole organism</tissue>
    </source>
</reference>
<keyword evidence="3" id="KW-1185">Reference proteome</keyword>
<proteinExistence type="predicted"/>
<dbReference type="AlphaFoldDB" id="A0A922KXU6"/>
<name>A0A922KXU6_DERFA</name>
<accession>A0A922KXU6</accession>
<dbReference type="Proteomes" id="UP000790347">
    <property type="component" value="Unassembled WGS sequence"/>
</dbReference>
<reference evidence="2" key="1">
    <citation type="submission" date="2013-05" db="EMBL/GenBank/DDBJ databases">
        <authorList>
            <person name="Yim A.K.Y."/>
            <person name="Chan T.F."/>
            <person name="Ji K.M."/>
            <person name="Liu X.Y."/>
            <person name="Zhou J.W."/>
            <person name="Li R.Q."/>
            <person name="Yang K.Y."/>
            <person name="Li J."/>
            <person name="Li M."/>
            <person name="Law P.T.W."/>
            <person name="Wu Y.L."/>
            <person name="Cai Z.L."/>
            <person name="Qin H."/>
            <person name="Bao Y."/>
            <person name="Leung R.K.K."/>
            <person name="Ng P.K.S."/>
            <person name="Zou J."/>
            <person name="Zhong X.J."/>
            <person name="Ran P.X."/>
            <person name="Zhong N.S."/>
            <person name="Liu Z.G."/>
            <person name="Tsui S.K.W."/>
        </authorList>
    </citation>
    <scope>NUCLEOTIDE SEQUENCE</scope>
    <source>
        <strain evidence="2">Derf</strain>
        <tissue evidence="2">Whole organism</tissue>
    </source>
</reference>
<keyword evidence="1" id="KW-0472">Membrane</keyword>
<sequence length="246" mass="29692">MLYLDNPTAQILDRILILRKNRSFYRPYRYNRYFAVNFIVSIIKIWLWFVYYFKINLDFGFISLSITAIEFIWNNFNEFSGLFGYFRLIQCIINRLILFIVIIEEFAGIFGIHLLFALANRQFQKSSITFMHILAKKHQHINRHIYIANRLKIINYGQNFHAKNKYGFTYGKLELITMNECVKYLLLYSQLLINHFNVNMKGIILLLSPLLLYRPSFYLQHYFDCHRLARENPNEFQRKIHDPISC</sequence>
<gene>
    <name evidence="2" type="ORF">DERF_012102</name>
</gene>
<keyword evidence="1" id="KW-1133">Transmembrane helix</keyword>
<keyword evidence="1" id="KW-0812">Transmembrane</keyword>
<organism evidence="2 3">
    <name type="scientific">Dermatophagoides farinae</name>
    <name type="common">American house dust mite</name>
    <dbReference type="NCBI Taxonomy" id="6954"/>
    <lineage>
        <taxon>Eukaryota</taxon>
        <taxon>Metazoa</taxon>
        <taxon>Ecdysozoa</taxon>
        <taxon>Arthropoda</taxon>
        <taxon>Chelicerata</taxon>
        <taxon>Arachnida</taxon>
        <taxon>Acari</taxon>
        <taxon>Acariformes</taxon>
        <taxon>Sarcoptiformes</taxon>
        <taxon>Astigmata</taxon>
        <taxon>Psoroptidia</taxon>
        <taxon>Analgoidea</taxon>
        <taxon>Pyroglyphidae</taxon>
        <taxon>Dermatophagoidinae</taxon>
        <taxon>Dermatophagoides</taxon>
    </lineage>
</organism>
<evidence type="ECO:0000256" key="1">
    <source>
        <dbReference type="SAM" id="Phobius"/>
    </source>
</evidence>
<protein>
    <submittedName>
        <fullName evidence="2">Uncharacterized protein</fullName>
    </submittedName>
</protein>